<dbReference type="Pfam" id="PF05580">
    <property type="entry name" value="Peptidase_S55"/>
    <property type="match status" value="1"/>
</dbReference>
<dbReference type="AlphaFoldDB" id="A0A941W1D7"/>
<dbReference type="PROSITE" id="PS51494">
    <property type="entry name" value="SPOIVB"/>
    <property type="match status" value="1"/>
</dbReference>
<evidence type="ECO:0000256" key="1">
    <source>
        <dbReference type="SAM" id="SignalP"/>
    </source>
</evidence>
<dbReference type="InterPro" id="IPR008763">
    <property type="entry name" value="Peptidase_S55"/>
</dbReference>
<feature type="domain" description="Peptidase S55" evidence="2">
    <location>
        <begin position="1"/>
        <end position="148"/>
    </location>
</feature>
<sequence length="614" mass="67157">MRTVKSIPFLFIFKPIVSLFILLVFFSHSAIAMETMDTDEITPGMKGYGKTVFSGSQIESFDVEILGVLKNWEARNDMILVKMTGGPLEKTGIIAGMSGSPVYVDNKLIGAVSHGWSFAKDAIAGVTPIRAMLDVLKIDSETRENTYAGNNSTWSTSLSTQDSDVVARLQSHGLIHESVLTKSSNPQQPFTLSLVPIQTPVIISGFDYRSLNSVSPLFNKLGRFSLQGTSGSSNSPTDLYDFQPGSSVAVEIIRGDLSASAIGTVTYRDDKNILAFGHPLIQIGSTDLPMSTAQVHTVLASQSGSVKMASPGEIIGRISQDRRSAIAGRIGEYTKMLPCQTEIRGSLNVKYNFEIVHNKVLTPILFQMAVESALLATEKTIGEKSVNLKLDIGIAGRKESIKIENRYFDSGPSWFPIYNTIQPITTLLNNEFQTTEIESIKLVADISETNNIASIANIRVSKRWVAPGEEVHLSIRLRPNTQDYVSIPVGIKIPDDVVRGTSVRVTVCDAIISRMMEMVSAPGHFSPASFEQLVNNLEDTESNNNIIVKIKLNKRGLTYNGEDFPSLPNSFLTIMSLSNQSGAAPLQSETVKRIPTKWLINGKKTIILFVDNKS</sequence>
<protein>
    <recommendedName>
        <fullName evidence="2">Peptidase S55 domain-containing protein</fullName>
    </recommendedName>
</protein>
<accession>A0A941W1D7</accession>
<feature type="chain" id="PRO_5038003475" description="Peptidase S55 domain-containing protein" evidence="1">
    <location>
        <begin position="33"/>
        <end position="614"/>
    </location>
</feature>
<feature type="signal peptide" evidence="1">
    <location>
        <begin position="1"/>
        <end position="32"/>
    </location>
</feature>
<evidence type="ECO:0000313" key="4">
    <source>
        <dbReference type="Proteomes" id="UP000722750"/>
    </source>
</evidence>
<keyword evidence="1" id="KW-0732">Signal</keyword>
<evidence type="ECO:0000259" key="2">
    <source>
        <dbReference type="PROSITE" id="PS51494"/>
    </source>
</evidence>
<dbReference type="EMBL" id="JAANXD010000026">
    <property type="protein sequence ID" value="MBS1257514.1"/>
    <property type="molecule type" value="Genomic_DNA"/>
</dbReference>
<proteinExistence type="predicted"/>
<organism evidence="3 4">
    <name type="scientific">Candidatus Scalindua arabica</name>
    <dbReference type="NCBI Taxonomy" id="1127984"/>
    <lineage>
        <taxon>Bacteria</taxon>
        <taxon>Pseudomonadati</taxon>
        <taxon>Planctomycetota</taxon>
        <taxon>Candidatus Brocadiia</taxon>
        <taxon>Candidatus Brocadiales</taxon>
        <taxon>Candidatus Scalinduaceae</taxon>
        <taxon>Candidatus Scalindua</taxon>
    </lineage>
</organism>
<evidence type="ECO:0000313" key="3">
    <source>
        <dbReference type="EMBL" id="MBS1257514.1"/>
    </source>
</evidence>
<reference evidence="3" key="1">
    <citation type="journal article" date="2021" name="ISME J.">
        <title>Fine-scale metabolic discontinuity in a stratified prokaryote microbiome of a Red Sea deep halocline.</title>
        <authorList>
            <person name="Michoud G."/>
            <person name="Ngugi D.K."/>
            <person name="Barozzi A."/>
            <person name="Merlino G."/>
            <person name="Calleja M.L."/>
            <person name="Delgado-Huertas A."/>
            <person name="Moran X.A.G."/>
            <person name="Daffonchio D."/>
        </authorList>
    </citation>
    <scope>NUCLEOTIDE SEQUENCE</scope>
    <source>
        <strain evidence="3">SuakinDeep_MAG55_1</strain>
    </source>
</reference>
<name>A0A941W1D7_9BACT</name>
<gene>
    <name evidence="3" type="ORF">MAG551_00558</name>
</gene>
<comment type="caution">
    <text evidence="3">The sequence shown here is derived from an EMBL/GenBank/DDBJ whole genome shotgun (WGS) entry which is preliminary data.</text>
</comment>
<dbReference type="Proteomes" id="UP000722750">
    <property type="component" value="Unassembled WGS sequence"/>
</dbReference>